<dbReference type="OMA" id="IAAPQNW"/>
<dbReference type="PANTHER" id="PTHR33958:SF1">
    <property type="entry name" value="CILIA- AND FLAGELLA-ASSOCIATED PROTEIN 418"/>
    <property type="match status" value="1"/>
</dbReference>
<dbReference type="AlphaFoldDB" id="A0A8S1VLI0"/>
<keyword evidence="3" id="KW-0963">Cytoplasm</keyword>
<proteinExistence type="predicted"/>
<comment type="function">
    <text evidence="4">May be involved in photoreceptor outer segment disk morphogenesis.</text>
</comment>
<dbReference type="OrthoDB" id="259905at2759"/>
<dbReference type="EMBL" id="CAJJDP010000069">
    <property type="protein sequence ID" value="CAD8178090.1"/>
    <property type="molecule type" value="Genomic_DNA"/>
</dbReference>
<reference evidence="7" key="1">
    <citation type="submission" date="2021-01" db="EMBL/GenBank/DDBJ databases">
        <authorList>
            <consortium name="Genoscope - CEA"/>
            <person name="William W."/>
        </authorList>
    </citation>
    <scope>NUCLEOTIDE SEQUENCE</scope>
</reference>
<evidence type="ECO:0000313" key="8">
    <source>
        <dbReference type="Proteomes" id="UP000683925"/>
    </source>
</evidence>
<feature type="region of interest" description="Disordered" evidence="6">
    <location>
        <begin position="20"/>
        <end position="50"/>
    </location>
</feature>
<organism evidence="7 8">
    <name type="scientific">Paramecium octaurelia</name>
    <dbReference type="NCBI Taxonomy" id="43137"/>
    <lineage>
        <taxon>Eukaryota</taxon>
        <taxon>Sar</taxon>
        <taxon>Alveolata</taxon>
        <taxon>Ciliophora</taxon>
        <taxon>Intramacronucleata</taxon>
        <taxon>Oligohymenophorea</taxon>
        <taxon>Peniculida</taxon>
        <taxon>Parameciidae</taxon>
        <taxon>Paramecium</taxon>
    </lineage>
</organism>
<evidence type="ECO:0000313" key="7">
    <source>
        <dbReference type="EMBL" id="CAD8178090.1"/>
    </source>
</evidence>
<keyword evidence="8" id="KW-1185">Reference proteome</keyword>
<gene>
    <name evidence="7" type="ORF">POCTA_138.1.T0700134</name>
</gene>
<dbReference type="GO" id="GO:0005829">
    <property type="term" value="C:cytosol"/>
    <property type="evidence" value="ECO:0007669"/>
    <property type="project" value="TreeGrafter"/>
</dbReference>
<evidence type="ECO:0000256" key="5">
    <source>
        <dbReference type="ARBA" id="ARBA00026215"/>
    </source>
</evidence>
<dbReference type="InterPro" id="IPR029239">
    <property type="entry name" value="CFAP418"/>
</dbReference>
<evidence type="ECO:0000256" key="6">
    <source>
        <dbReference type="SAM" id="MobiDB-lite"/>
    </source>
</evidence>
<dbReference type="PANTHER" id="PTHR33958">
    <property type="entry name" value="PROTEIN C8ORF37"/>
    <property type="match status" value="1"/>
</dbReference>
<accession>A0A8S1VLI0</accession>
<feature type="compositionally biased region" description="Polar residues" evidence="6">
    <location>
        <begin position="20"/>
        <end position="29"/>
    </location>
</feature>
<sequence>MINNKFDDDLDDLINDINSVMDNPQSKPISQQNYQPQTQTQPNQSQQQKRKCLSPQIGNQQQYRICTNLRCLKCDLQVQCHINQKWNKDADYLIFRNYFNNMSILSKYLTQDNQYNAYNCQCTSANALESIAAPQNWVCSGHAI</sequence>
<comment type="caution">
    <text evidence="7">The sequence shown here is derived from an EMBL/GenBank/DDBJ whole genome shotgun (WGS) entry which is preliminary data.</text>
</comment>
<dbReference type="Pfam" id="PF14996">
    <property type="entry name" value="RMP"/>
    <property type="match status" value="1"/>
</dbReference>
<feature type="compositionally biased region" description="Low complexity" evidence="6">
    <location>
        <begin position="30"/>
        <end position="47"/>
    </location>
</feature>
<dbReference type="Proteomes" id="UP000683925">
    <property type="component" value="Unassembled WGS sequence"/>
</dbReference>
<evidence type="ECO:0000256" key="1">
    <source>
        <dbReference type="ARBA" id="ARBA00004437"/>
    </source>
</evidence>
<comment type="subcellular location">
    <subcellularLocation>
        <location evidence="2">Cytoplasm</location>
    </subcellularLocation>
    <subcellularLocation>
        <location evidence="1">Photoreceptor inner segment</location>
    </subcellularLocation>
</comment>
<protein>
    <recommendedName>
        <fullName evidence="5">Cilia- and flagella-associated protein 418</fullName>
    </recommendedName>
</protein>
<evidence type="ECO:0000256" key="3">
    <source>
        <dbReference type="ARBA" id="ARBA00022490"/>
    </source>
</evidence>
<evidence type="ECO:0000256" key="2">
    <source>
        <dbReference type="ARBA" id="ARBA00004496"/>
    </source>
</evidence>
<name>A0A8S1VLI0_PAROT</name>
<evidence type="ECO:0000256" key="4">
    <source>
        <dbReference type="ARBA" id="ARBA00024819"/>
    </source>
</evidence>